<keyword evidence="1" id="KW-1133">Transmembrane helix</keyword>
<gene>
    <name evidence="2" type="ORF">PNBC_17420</name>
</gene>
<reference evidence="2 3" key="1">
    <citation type="submission" date="2016-02" db="EMBL/GenBank/DDBJ databases">
        <title>Paenibacillus sp. LPB0068, isolated from Crassostrea gigas.</title>
        <authorList>
            <person name="Shin S.-K."/>
            <person name="Yi H."/>
        </authorList>
    </citation>
    <scope>NUCLEOTIDE SEQUENCE [LARGE SCALE GENOMIC DNA]</scope>
    <source>
        <strain evidence="2 3">LPB0068</strain>
    </source>
</reference>
<protein>
    <submittedName>
        <fullName evidence="2">Uncharacterized protein</fullName>
    </submittedName>
</protein>
<comment type="caution">
    <text evidence="2">The sequence shown here is derived from an EMBL/GenBank/DDBJ whole genome shotgun (WGS) entry which is preliminary data.</text>
</comment>
<feature type="transmembrane region" description="Helical" evidence="1">
    <location>
        <begin position="53"/>
        <end position="74"/>
    </location>
</feature>
<name>A0A167B6X4_9BACL</name>
<feature type="transmembrane region" description="Helical" evidence="1">
    <location>
        <begin position="155"/>
        <end position="180"/>
    </location>
</feature>
<dbReference type="RefSeq" id="WP_068660378.1">
    <property type="nucleotide sequence ID" value="NZ_CP017770.1"/>
</dbReference>
<evidence type="ECO:0000313" key="3">
    <source>
        <dbReference type="Proteomes" id="UP000077134"/>
    </source>
</evidence>
<feature type="transmembrane region" description="Helical" evidence="1">
    <location>
        <begin position="109"/>
        <end position="135"/>
    </location>
</feature>
<sequence>MPFTFAHPLYIVPLKLIKPRYINLAGLILGSMSPDFEYFIALEPYQTIGHTHLGLLLQALPLSVIFILLISGVMKTLVSHLPSTFNIDIRLYTFLKFFDYRDPLNWLKFLISVVIGFYSHLFVDAFTHLSGYFVMRYPFFQNSYFNLPMYKILQYSLSIIGMLVQLLLILLLVINTPYSISSFRRVPSKRKILYWSSVCIITISVMIAKLALTTSPNILGIIIVSSISGLILGILIASILFRERIKGITF</sequence>
<dbReference type="OrthoDB" id="8481923at2"/>
<organism evidence="2 3">
    <name type="scientific">Paenibacillus crassostreae</name>
    <dbReference type="NCBI Taxonomy" id="1763538"/>
    <lineage>
        <taxon>Bacteria</taxon>
        <taxon>Bacillati</taxon>
        <taxon>Bacillota</taxon>
        <taxon>Bacilli</taxon>
        <taxon>Bacillales</taxon>
        <taxon>Paenibacillaceae</taxon>
        <taxon>Paenibacillus</taxon>
    </lineage>
</organism>
<feature type="transmembrane region" description="Helical" evidence="1">
    <location>
        <begin position="192"/>
        <end position="212"/>
    </location>
</feature>
<dbReference type="Proteomes" id="UP000077134">
    <property type="component" value="Unassembled WGS sequence"/>
</dbReference>
<dbReference type="InterPro" id="IPR025238">
    <property type="entry name" value="DUF4184"/>
</dbReference>
<accession>A0A167B6X4</accession>
<dbReference type="KEGG" id="pcx:LPB68_13470"/>
<keyword evidence="1" id="KW-0812">Transmembrane</keyword>
<evidence type="ECO:0000313" key="2">
    <source>
        <dbReference type="EMBL" id="OAB71791.1"/>
    </source>
</evidence>
<feature type="transmembrane region" description="Helical" evidence="1">
    <location>
        <begin position="218"/>
        <end position="241"/>
    </location>
</feature>
<keyword evidence="3" id="KW-1185">Reference proteome</keyword>
<dbReference type="AlphaFoldDB" id="A0A167B6X4"/>
<dbReference type="Pfam" id="PF13803">
    <property type="entry name" value="DUF4184"/>
    <property type="match status" value="1"/>
</dbReference>
<proteinExistence type="predicted"/>
<dbReference type="EMBL" id="LSFN01000036">
    <property type="protein sequence ID" value="OAB71791.1"/>
    <property type="molecule type" value="Genomic_DNA"/>
</dbReference>
<keyword evidence="1" id="KW-0472">Membrane</keyword>
<evidence type="ECO:0000256" key="1">
    <source>
        <dbReference type="SAM" id="Phobius"/>
    </source>
</evidence>